<keyword evidence="12" id="KW-1185">Reference proteome</keyword>
<evidence type="ECO:0000256" key="5">
    <source>
        <dbReference type="ARBA" id="ARBA00022989"/>
    </source>
</evidence>
<keyword evidence="5 9" id="KW-1133">Transmembrane helix</keyword>
<evidence type="ECO:0000256" key="2">
    <source>
        <dbReference type="ARBA" id="ARBA00008497"/>
    </source>
</evidence>
<keyword evidence="6" id="KW-0406">Ion transport</keyword>
<evidence type="ECO:0000256" key="7">
    <source>
        <dbReference type="ARBA" id="ARBA00023136"/>
    </source>
</evidence>
<keyword evidence="7 9" id="KW-0472">Membrane</keyword>
<evidence type="ECO:0000256" key="3">
    <source>
        <dbReference type="ARBA" id="ARBA00022448"/>
    </source>
</evidence>
<dbReference type="GO" id="GO:0005261">
    <property type="term" value="F:monoatomic cation channel activity"/>
    <property type="evidence" value="ECO:0007669"/>
    <property type="project" value="TreeGrafter"/>
</dbReference>
<dbReference type="InterPro" id="IPR029569">
    <property type="entry name" value="CALHM"/>
</dbReference>
<dbReference type="OMA" id="KFWKIYS"/>
<keyword evidence="10" id="KW-0732">Signal</keyword>
<name>A0A8C5F5M1_GADMO</name>
<keyword evidence="3" id="KW-0813">Transport</keyword>
<dbReference type="Pfam" id="PF14798">
    <property type="entry name" value="Ca_hom_mod"/>
    <property type="match status" value="1"/>
</dbReference>
<evidence type="ECO:0000256" key="10">
    <source>
        <dbReference type="SAM" id="SignalP"/>
    </source>
</evidence>
<evidence type="ECO:0000256" key="9">
    <source>
        <dbReference type="SAM" id="Phobius"/>
    </source>
</evidence>
<accession>A0A8C5F5M1</accession>
<evidence type="ECO:0000313" key="12">
    <source>
        <dbReference type="Proteomes" id="UP000694546"/>
    </source>
</evidence>
<dbReference type="PANTHER" id="PTHR32261:SF4">
    <property type="entry name" value="CALCIUM HOMEOSTASIS MODULATOR PROTEIN 6"/>
    <property type="match status" value="1"/>
</dbReference>
<evidence type="ECO:0000256" key="4">
    <source>
        <dbReference type="ARBA" id="ARBA00022692"/>
    </source>
</evidence>
<keyword evidence="8" id="KW-0407">Ion channel</keyword>
<comment type="subcellular location">
    <subcellularLocation>
        <location evidence="1">Membrane</location>
        <topology evidence="1">Multi-pass membrane protein</topology>
    </subcellularLocation>
</comment>
<evidence type="ECO:0000256" key="1">
    <source>
        <dbReference type="ARBA" id="ARBA00004141"/>
    </source>
</evidence>
<reference evidence="11" key="1">
    <citation type="submission" date="2025-08" db="UniProtKB">
        <authorList>
            <consortium name="Ensembl"/>
        </authorList>
    </citation>
    <scope>IDENTIFICATION</scope>
</reference>
<dbReference type="AlphaFoldDB" id="A0A8C5F5M1"/>
<evidence type="ECO:0000313" key="11">
    <source>
        <dbReference type="Ensembl" id="ENSGMOP00000007493.2"/>
    </source>
</evidence>
<protein>
    <submittedName>
        <fullName evidence="11">Calcium homeostasis modulator family member 6</fullName>
    </submittedName>
</protein>
<evidence type="ECO:0000256" key="6">
    <source>
        <dbReference type="ARBA" id="ARBA00023065"/>
    </source>
</evidence>
<dbReference type="GO" id="GO:0005886">
    <property type="term" value="C:plasma membrane"/>
    <property type="evidence" value="ECO:0007669"/>
    <property type="project" value="TreeGrafter"/>
</dbReference>
<sequence>MFSVISFSFLLTDGCAQRSMDKFQRALNFVKEQTNIGCGLIALLTAGGEKIFSTNLFKCPCSQLNFAYGMIFLMVPALALLVMGYLLNQKTWKLMTGLCLQKSKLCQCKKLLARIIVFYQITATAVVAPFSWIAVALLDGSYFECAMTGLNVTLFQKHLCGDGVNTNKCRQEMHTFPCGGSSLSKDSVLANIRAESQIIGWVLIASIVLCNLALMCFARCHSPVSFHHLKFWQMYRQQESNLLESYSVQHAKELADRNVKSFFQQQPPDNMVTPPSKAWQNISSFYRFRPNEHFYSPMHEYVEHPDPRASIRSHGPCLDNPLVLGFVDQGVTGM</sequence>
<dbReference type="Ensembl" id="ENSGMOT00000007708.2">
    <property type="protein sequence ID" value="ENSGMOP00000007493.2"/>
    <property type="gene ID" value="ENSGMOG00000007041.2"/>
</dbReference>
<comment type="similarity">
    <text evidence="2">Belongs to the CALHM family.</text>
</comment>
<gene>
    <name evidence="11" type="primary">CALHM6</name>
    <name evidence="11" type="synonym">calhm6</name>
</gene>
<organism evidence="11 12">
    <name type="scientific">Gadus morhua</name>
    <name type="common">Atlantic cod</name>
    <dbReference type="NCBI Taxonomy" id="8049"/>
    <lineage>
        <taxon>Eukaryota</taxon>
        <taxon>Metazoa</taxon>
        <taxon>Chordata</taxon>
        <taxon>Craniata</taxon>
        <taxon>Vertebrata</taxon>
        <taxon>Euteleostomi</taxon>
        <taxon>Actinopterygii</taxon>
        <taxon>Neopterygii</taxon>
        <taxon>Teleostei</taxon>
        <taxon>Neoteleostei</taxon>
        <taxon>Acanthomorphata</taxon>
        <taxon>Zeiogadaria</taxon>
        <taxon>Gadariae</taxon>
        <taxon>Gadiformes</taxon>
        <taxon>Gadoidei</taxon>
        <taxon>Gadidae</taxon>
        <taxon>Gadus</taxon>
    </lineage>
</organism>
<keyword evidence="4 9" id="KW-0812">Transmembrane</keyword>
<reference evidence="11" key="2">
    <citation type="submission" date="2025-09" db="UniProtKB">
        <authorList>
            <consortium name="Ensembl"/>
        </authorList>
    </citation>
    <scope>IDENTIFICATION</scope>
</reference>
<feature type="transmembrane region" description="Helical" evidence="9">
    <location>
        <begin position="111"/>
        <end position="134"/>
    </location>
</feature>
<dbReference type="Proteomes" id="UP000694546">
    <property type="component" value="Chromosome 11"/>
</dbReference>
<feature type="transmembrane region" description="Helical" evidence="9">
    <location>
        <begin position="198"/>
        <end position="218"/>
    </location>
</feature>
<dbReference type="GO" id="GO:1904669">
    <property type="term" value="P:ATP export"/>
    <property type="evidence" value="ECO:0007669"/>
    <property type="project" value="UniProtKB-ARBA"/>
</dbReference>
<evidence type="ECO:0000256" key="8">
    <source>
        <dbReference type="ARBA" id="ARBA00023303"/>
    </source>
</evidence>
<feature type="transmembrane region" description="Helical" evidence="9">
    <location>
        <begin position="66"/>
        <end position="87"/>
    </location>
</feature>
<dbReference type="PANTHER" id="PTHR32261">
    <property type="entry name" value="CALCIUM HOMEOSTASIS MODULATOR PROTEIN"/>
    <property type="match status" value="1"/>
</dbReference>
<feature type="signal peptide" evidence="10">
    <location>
        <begin position="1"/>
        <end position="16"/>
    </location>
</feature>
<proteinExistence type="inferred from homology"/>
<dbReference type="GeneTree" id="ENSGT01030000234610"/>
<feature type="chain" id="PRO_5034877133" evidence="10">
    <location>
        <begin position="17"/>
        <end position="334"/>
    </location>
</feature>